<dbReference type="GO" id="GO:0008168">
    <property type="term" value="F:methyltransferase activity"/>
    <property type="evidence" value="ECO:0007669"/>
    <property type="project" value="UniProtKB-KW"/>
</dbReference>
<evidence type="ECO:0000313" key="2">
    <source>
        <dbReference type="Proteomes" id="UP000199207"/>
    </source>
</evidence>
<sequence>MDDRRGRSDAAPLWPDAIGVILADHPRSPSLKILRCWIAEWHHGGRPDLGHFTPVLVPTREENPDGDGWHLRLARR</sequence>
<dbReference type="OrthoDB" id="5143400at2"/>
<accession>A0A1I1GYQ2</accession>
<reference evidence="1 2" key="1">
    <citation type="submission" date="2016-10" db="EMBL/GenBank/DDBJ databases">
        <authorList>
            <person name="de Groot N.N."/>
        </authorList>
    </citation>
    <scope>NUCLEOTIDE SEQUENCE [LARGE SCALE GENOMIC DNA]</scope>
    <source>
        <strain evidence="1 2">CGMCC 4.5739</strain>
    </source>
</reference>
<protein>
    <submittedName>
        <fullName evidence="1">Protein-L-isoaspartate(D-aspartate) O-methyltransferase</fullName>
    </submittedName>
</protein>
<keyword evidence="1" id="KW-0808">Transferase</keyword>
<dbReference type="AlphaFoldDB" id="A0A1I1GYQ2"/>
<dbReference type="Proteomes" id="UP000199207">
    <property type="component" value="Unassembled WGS sequence"/>
</dbReference>
<dbReference type="RefSeq" id="WP_093837503.1">
    <property type="nucleotide sequence ID" value="NZ_FOLM01000002.1"/>
</dbReference>
<keyword evidence="2" id="KW-1185">Reference proteome</keyword>
<gene>
    <name evidence="1" type="ORF">SAMN05421773_102183</name>
</gene>
<evidence type="ECO:0000313" key="1">
    <source>
        <dbReference type="EMBL" id="SFC16784.1"/>
    </source>
</evidence>
<keyword evidence="1" id="KW-0489">Methyltransferase</keyword>
<dbReference type="STRING" id="910347.SAMN05421773_102183"/>
<dbReference type="GO" id="GO:0032259">
    <property type="term" value="P:methylation"/>
    <property type="evidence" value="ECO:0007669"/>
    <property type="project" value="UniProtKB-KW"/>
</dbReference>
<organism evidence="1 2">
    <name type="scientific">Streptomyces aidingensis</name>
    <dbReference type="NCBI Taxonomy" id="910347"/>
    <lineage>
        <taxon>Bacteria</taxon>
        <taxon>Bacillati</taxon>
        <taxon>Actinomycetota</taxon>
        <taxon>Actinomycetes</taxon>
        <taxon>Kitasatosporales</taxon>
        <taxon>Streptomycetaceae</taxon>
        <taxon>Streptomyces</taxon>
    </lineage>
</organism>
<proteinExistence type="predicted"/>
<dbReference type="EMBL" id="FOLM01000002">
    <property type="protein sequence ID" value="SFC16784.1"/>
    <property type="molecule type" value="Genomic_DNA"/>
</dbReference>
<name>A0A1I1GYQ2_9ACTN</name>